<organism evidence="1 2">
    <name type="scientific">Orbus sasakiae</name>
    <dbReference type="NCBI Taxonomy" id="1078475"/>
    <lineage>
        <taxon>Bacteria</taxon>
        <taxon>Pseudomonadati</taxon>
        <taxon>Pseudomonadota</taxon>
        <taxon>Gammaproteobacteria</taxon>
        <taxon>Orbales</taxon>
        <taxon>Orbaceae</taxon>
        <taxon>Orbus</taxon>
    </lineage>
</organism>
<name>A0ABP9N4T8_9GAMM</name>
<dbReference type="Proteomes" id="UP001500171">
    <property type="component" value="Unassembled WGS sequence"/>
</dbReference>
<sequence>MQHVDTIPNDKICVGLYPSQIKAKQWLLDLIEKNQLCAKVLGLEFNHRECCFNYQLRRCKGACCGKETLEIHNHRLIQAFEQYSLITWPWQSAIAIVEESPLYEYKTYHIINQWRYLGSVNELNHLSIAPLPSFSRDSYQILIRYLQNANPIIIELE</sequence>
<evidence type="ECO:0000313" key="1">
    <source>
        <dbReference type="EMBL" id="GAA5108081.1"/>
    </source>
</evidence>
<evidence type="ECO:0000313" key="2">
    <source>
        <dbReference type="Proteomes" id="UP001500171"/>
    </source>
</evidence>
<proteinExistence type="predicted"/>
<accession>A0ABP9N4T8</accession>
<dbReference type="EMBL" id="BAABHY010000001">
    <property type="protein sequence ID" value="GAA5108081.1"/>
    <property type="molecule type" value="Genomic_DNA"/>
</dbReference>
<dbReference type="RefSeq" id="WP_345489429.1">
    <property type="nucleotide sequence ID" value="NZ_BAABHY010000001.1"/>
</dbReference>
<reference evidence="2" key="1">
    <citation type="journal article" date="2019" name="Int. J. Syst. Evol. Microbiol.">
        <title>The Global Catalogue of Microorganisms (GCM) 10K type strain sequencing project: providing services to taxonomists for standard genome sequencing and annotation.</title>
        <authorList>
            <consortium name="The Broad Institute Genomics Platform"/>
            <consortium name="The Broad Institute Genome Sequencing Center for Infectious Disease"/>
            <person name="Wu L."/>
            <person name="Ma J."/>
        </authorList>
    </citation>
    <scope>NUCLEOTIDE SEQUENCE [LARGE SCALE GENOMIC DNA]</scope>
    <source>
        <strain evidence="2">JCM 18050</strain>
    </source>
</reference>
<gene>
    <name evidence="1" type="ORF">GCM10023211_09930</name>
</gene>
<protein>
    <submittedName>
        <fullName evidence="1">Uncharacterized protein</fullName>
    </submittedName>
</protein>
<keyword evidence="2" id="KW-1185">Reference proteome</keyword>
<comment type="caution">
    <text evidence="1">The sequence shown here is derived from an EMBL/GenBank/DDBJ whole genome shotgun (WGS) entry which is preliminary data.</text>
</comment>